<dbReference type="EMBL" id="GBXM01055641">
    <property type="protein sequence ID" value="JAH52936.1"/>
    <property type="molecule type" value="Transcribed_RNA"/>
</dbReference>
<proteinExistence type="predicted"/>
<dbReference type="EMBL" id="GBXM01048869">
    <property type="protein sequence ID" value="JAH59708.1"/>
    <property type="molecule type" value="Transcribed_RNA"/>
</dbReference>
<sequence>MILYNDVKLQ</sequence>
<reference evidence="1" key="2">
    <citation type="journal article" date="2015" name="Fish Shellfish Immunol.">
        <title>Early steps in the European eel (Anguilla anguilla)-Vibrio vulnificus interaction in the gills: Role of the RtxA13 toxin.</title>
        <authorList>
            <person name="Callol A."/>
            <person name="Pajuelo D."/>
            <person name="Ebbesson L."/>
            <person name="Teles M."/>
            <person name="MacKenzie S."/>
            <person name="Amaro C."/>
        </authorList>
    </citation>
    <scope>NUCLEOTIDE SEQUENCE</scope>
</reference>
<protein>
    <submittedName>
        <fullName evidence="1">Uncharacterized protein</fullName>
    </submittedName>
</protein>
<name>A0A0E9U421_ANGAN</name>
<evidence type="ECO:0000313" key="1">
    <source>
        <dbReference type="EMBL" id="JAH59708.1"/>
    </source>
</evidence>
<reference evidence="1" key="1">
    <citation type="submission" date="2014-11" db="EMBL/GenBank/DDBJ databases">
        <authorList>
            <person name="Amaro Gonzalez C."/>
        </authorList>
    </citation>
    <scope>NUCLEOTIDE SEQUENCE</scope>
</reference>
<organism evidence="1">
    <name type="scientific">Anguilla anguilla</name>
    <name type="common">European freshwater eel</name>
    <name type="synonym">Muraena anguilla</name>
    <dbReference type="NCBI Taxonomy" id="7936"/>
    <lineage>
        <taxon>Eukaryota</taxon>
        <taxon>Metazoa</taxon>
        <taxon>Chordata</taxon>
        <taxon>Craniata</taxon>
        <taxon>Vertebrata</taxon>
        <taxon>Euteleostomi</taxon>
        <taxon>Actinopterygii</taxon>
        <taxon>Neopterygii</taxon>
        <taxon>Teleostei</taxon>
        <taxon>Anguilliformes</taxon>
        <taxon>Anguillidae</taxon>
        <taxon>Anguilla</taxon>
    </lineage>
</organism>
<accession>A0A0E9U421</accession>